<feature type="chain" id="PRO_5027070615" evidence="4">
    <location>
        <begin position="22"/>
        <end position="368"/>
    </location>
</feature>
<reference evidence="6 7" key="1">
    <citation type="submission" date="2019-08" db="EMBL/GenBank/DDBJ databases">
        <title>Complete genome sequence of Arcobacter acticola.</title>
        <authorList>
            <person name="Miller W."/>
        </authorList>
    </citation>
    <scope>NUCLEOTIDE SEQUENCE [LARGE SCALE GENOMIC DNA]</scope>
    <source>
        <strain evidence="6 7">KCTC 52212</strain>
    </source>
</reference>
<dbReference type="GO" id="GO:0004553">
    <property type="term" value="F:hydrolase activity, hydrolyzing O-glycosyl compounds"/>
    <property type="evidence" value="ECO:0007669"/>
    <property type="project" value="InterPro"/>
</dbReference>
<dbReference type="GO" id="GO:0009254">
    <property type="term" value="P:peptidoglycan turnover"/>
    <property type="evidence" value="ECO:0007669"/>
    <property type="project" value="TreeGrafter"/>
</dbReference>
<protein>
    <submittedName>
        <fullName evidence="6">Glycosyl hydrolase, family 3</fullName>
    </submittedName>
</protein>
<name>A0A6M8EPA3_9BACT</name>
<dbReference type="Gene3D" id="3.20.20.300">
    <property type="entry name" value="Glycoside hydrolase, family 3, N-terminal domain"/>
    <property type="match status" value="1"/>
</dbReference>
<gene>
    <name evidence="6" type="ORF">AACT_1780</name>
</gene>
<accession>A0A6M8EPA3</accession>
<keyword evidence="7" id="KW-1185">Reference proteome</keyword>
<dbReference type="AlphaFoldDB" id="A0A6M8EPA3"/>
<sequence>MEKKILVFLVLVCSFCLNSFANESYTKEQIERMISKMVILGFTGETVNPNDEIYKNIKDGLGGVILFDKDPTDKTKIKNVRNKTQLKIFTASLQAISKQKLLISIDQEGGIVQRLKKEDGFVDIPKASSVALMGESFARNTYKSLAKDLKESGINNDFAPVVDLAINKQNKVIVTKGRSFGESSKDVIKYSSIFVEELKKQNVISVLKHFPGHGSSLSDSHLGFVDITNTWSEKELEPYRYFISNNKVDMIMTAHVFNEKLDDKYPATLSYNVNTKLLRYKLGFDGVLVSDDLQMYAISKHYDLKQTLTLAINSGVNMLLFANQTAKPIALKQIVDTIYSQILSEEISLEQIIKSNHKIDSMMARYKK</sequence>
<keyword evidence="4" id="KW-0732">Signal</keyword>
<dbReference type="PANTHER" id="PTHR30480">
    <property type="entry name" value="BETA-HEXOSAMINIDASE-RELATED"/>
    <property type="match status" value="1"/>
</dbReference>
<comment type="similarity">
    <text evidence="1">Belongs to the glycosyl hydrolase 3 family.</text>
</comment>
<dbReference type="KEGG" id="paco:AACT_1780"/>
<dbReference type="InterPro" id="IPR001764">
    <property type="entry name" value="Glyco_hydro_3_N"/>
</dbReference>
<dbReference type="EMBL" id="CP042652">
    <property type="protein sequence ID" value="QKE28931.1"/>
    <property type="molecule type" value="Genomic_DNA"/>
</dbReference>
<dbReference type="GO" id="GO:0005975">
    <property type="term" value="P:carbohydrate metabolic process"/>
    <property type="evidence" value="ECO:0007669"/>
    <property type="project" value="InterPro"/>
</dbReference>
<keyword evidence="2 6" id="KW-0378">Hydrolase</keyword>
<organism evidence="6 7">
    <name type="scientific">Arcobacter acticola</name>
    <dbReference type="NCBI Taxonomy" id="1849015"/>
    <lineage>
        <taxon>Bacteria</taxon>
        <taxon>Pseudomonadati</taxon>
        <taxon>Campylobacterota</taxon>
        <taxon>Epsilonproteobacteria</taxon>
        <taxon>Campylobacterales</taxon>
        <taxon>Arcobacteraceae</taxon>
        <taxon>Arcobacter</taxon>
    </lineage>
</organism>
<evidence type="ECO:0000256" key="3">
    <source>
        <dbReference type="ARBA" id="ARBA00023295"/>
    </source>
</evidence>
<evidence type="ECO:0000256" key="4">
    <source>
        <dbReference type="SAM" id="SignalP"/>
    </source>
</evidence>
<feature type="signal peptide" evidence="4">
    <location>
        <begin position="1"/>
        <end position="21"/>
    </location>
</feature>
<dbReference type="Proteomes" id="UP000503483">
    <property type="component" value="Chromosome"/>
</dbReference>
<evidence type="ECO:0000313" key="7">
    <source>
        <dbReference type="Proteomes" id="UP000503483"/>
    </source>
</evidence>
<dbReference type="Pfam" id="PF00933">
    <property type="entry name" value="Glyco_hydro_3"/>
    <property type="match status" value="1"/>
</dbReference>
<evidence type="ECO:0000256" key="1">
    <source>
        <dbReference type="ARBA" id="ARBA00005336"/>
    </source>
</evidence>
<evidence type="ECO:0000259" key="5">
    <source>
        <dbReference type="Pfam" id="PF00933"/>
    </source>
</evidence>
<evidence type="ECO:0000256" key="2">
    <source>
        <dbReference type="ARBA" id="ARBA00022801"/>
    </source>
</evidence>
<keyword evidence="3" id="KW-0326">Glycosidase</keyword>
<proteinExistence type="inferred from homology"/>
<dbReference type="PANTHER" id="PTHR30480:SF16">
    <property type="entry name" value="GLYCOSIDE HYDROLASE FAMILY 3 DOMAIN PROTEIN"/>
    <property type="match status" value="1"/>
</dbReference>
<feature type="domain" description="Glycoside hydrolase family 3 N-terminal" evidence="5">
    <location>
        <begin position="42"/>
        <end position="345"/>
    </location>
</feature>
<dbReference type="RefSeq" id="WP_172126490.1">
    <property type="nucleotide sequence ID" value="NZ_CP042652.1"/>
</dbReference>
<dbReference type="SUPFAM" id="SSF51445">
    <property type="entry name" value="(Trans)glycosidases"/>
    <property type="match status" value="1"/>
</dbReference>
<dbReference type="InterPro" id="IPR050226">
    <property type="entry name" value="NagZ_Beta-hexosaminidase"/>
</dbReference>
<dbReference type="InterPro" id="IPR036962">
    <property type="entry name" value="Glyco_hydro_3_N_sf"/>
</dbReference>
<dbReference type="InterPro" id="IPR017853">
    <property type="entry name" value="GH"/>
</dbReference>
<evidence type="ECO:0000313" key="6">
    <source>
        <dbReference type="EMBL" id="QKE28931.1"/>
    </source>
</evidence>